<keyword evidence="5 6" id="KW-0472">Membrane</keyword>
<dbReference type="eggNOG" id="COG1333">
    <property type="taxonomic scope" value="Bacteria"/>
</dbReference>
<keyword evidence="2 6" id="KW-0812">Transmembrane</keyword>
<dbReference type="OrthoDB" id="596762at2"/>
<dbReference type="InterPro" id="IPR007816">
    <property type="entry name" value="ResB-like_domain"/>
</dbReference>
<feature type="transmembrane region" description="Helical" evidence="6">
    <location>
        <begin position="48"/>
        <end position="67"/>
    </location>
</feature>
<evidence type="ECO:0000256" key="3">
    <source>
        <dbReference type="ARBA" id="ARBA00022748"/>
    </source>
</evidence>
<proteinExistence type="predicted"/>
<organism evidence="8">
    <name type="scientific">Chlorobium phaeobacteroides (strain BS1)</name>
    <dbReference type="NCBI Taxonomy" id="331678"/>
    <lineage>
        <taxon>Bacteria</taxon>
        <taxon>Pseudomonadati</taxon>
        <taxon>Chlorobiota</taxon>
        <taxon>Chlorobiia</taxon>
        <taxon>Chlorobiales</taxon>
        <taxon>Chlorobiaceae</taxon>
        <taxon>Chlorobium/Pelodictyon group</taxon>
        <taxon>Chlorobium</taxon>
    </lineage>
</organism>
<keyword evidence="3" id="KW-0201">Cytochrome c-type biogenesis</keyword>
<dbReference type="PANTHER" id="PTHR31566:SF5">
    <property type="entry name" value="RESB-LIKE DOMAIN-CONTAINING PROTEIN"/>
    <property type="match status" value="1"/>
</dbReference>
<protein>
    <recommendedName>
        <fullName evidence="7">ResB-like domain-containing protein</fullName>
    </recommendedName>
</protein>
<evidence type="ECO:0000256" key="4">
    <source>
        <dbReference type="ARBA" id="ARBA00022989"/>
    </source>
</evidence>
<feature type="transmembrane region" description="Helical" evidence="6">
    <location>
        <begin position="382"/>
        <end position="402"/>
    </location>
</feature>
<evidence type="ECO:0000259" key="7">
    <source>
        <dbReference type="Pfam" id="PF05140"/>
    </source>
</evidence>
<evidence type="ECO:0000313" key="8">
    <source>
        <dbReference type="EMBL" id="ACE04955.1"/>
    </source>
</evidence>
<name>B3EML6_CHLPB</name>
<sequence>MGSKEVKASLDAWSFKEAFLFSAGVVVTGFVVEIAGGSQGVALPSWPLNFIILLLLAANIVLAGLLLRKSPFVLWLGGIPVGLGLIAALALLSFFGGVLPQEAGKGALWTQKLRLNGVFSSWPFALTVFFFLVNLGLSLVWKLFPFKASNLQFILFHAGFWMALACGVMGAADLQRVIIPLYEGRSTAKAYSRSNAMIDLPFSLYLQDFEMQEYEPQLALFDPDNDRLEIDELLSNQSIAEGMVTVLGDLEVRVEKYFPFAMKDEKGNPVPVSADKGVSYVKISGTHAGKAFSGWVSTGSPFERPAFVTVENRLLVLVPGSPKKFRSQVTIRTGKDEDSRSVALEVNSPKSVMGWKLYQMGYDEKSGRWSSLSLVEGVKDPWLPAVYLGFFMIMAGNAIFFWKGIRKK</sequence>
<dbReference type="Pfam" id="PF05140">
    <property type="entry name" value="ResB"/>
    <property type="match status" value="1"/>
</dbReference>
<feature type="transmembrane region" description="Helical" evidence="6">
    <location>
        <begin position="153"/>
        <end position="172"/>
    </location>
</feature>
<evidence type="ECO:0000256" key="6">
    <source>
        <dbReference type="SAM" id="Phobius"/>
    </source>
</evidence>
<dbReference type="KEGG" id="cpb:Cphamn1_2045"/>
<dbReference type="GO" id="GO:0016020">
    <property type="term" value="C:membrane"/>
    <property type="evidence" value="ECO:0007669"/>
    <property type="project" value="UniProtKB-SubCell"/>
</dbReference>
<gene>
    <name evidence="8" type="ordered locus">Cphamn1_2045</name>
</gene>
<dbReference type="EMBL" id="CP001101">
    <property type="protein sequence ID" value="ACE04955.1"/>
    <property type="molecule type" value="Genomic_DNA"/>
</dbReference>
<accession>B3EML6</accession>
<dbReference type="AlphaFoldDB" id="B3EML6"/>
<keyword evidence="4 6" id="KW-1133">Transmembrane helix</keyword>
<feature type="domain" description="ResB-like" evidence="7">
    <location>
        <begin position="318"/>
        <end position="365"/>
    </location>
</feature>
<dbReference type="GO" id="GO:0017004">
    <property type="term" value="P:cytochrome complex assembly"/>
    <property type="evidence" value="ECO:0007669"/>
    <property type="project" value="UniProtKB-KW"/>
</dbReference>
<evidence type="ECO:0000256" key="5">
    <source>
        <dbReference type="ARBA" id="ARBA00023136"/>
    </source>
</evidence>
<evidence type="ECO:0000256" key="2">
    <source>
        <dbReference type="ARBA" id="ARBA00022692"/>
    </source>
</evidence>
<comment type="subcellular location">
    <subcellularLocation>
        <location evidence="1">Membrane</location>
        <topology evidence="1">Multi-pass membrane protein</topology>
    </subcellularLocation>
</comment>
<reference evidence="8" key="1">
    <citation type="submission" date="2008-06" db="EMBL/GenBank/DDBJ databases">
        <title>Complete sequence of Chlorobium phaeobacteroides BS1.</title>
        <authorList>
            <consortium name="US DOE Joint Genome Institute"/>
            <person name="Lucas S."/>
            <person name="Copeland A."/>
            <person name="Lapidus A."/>
            <person name="Glavina del Rio T."/>
            <person name="Dalin E."/>
            <person name="Tice H."/>
            <person name="Bruce D."/>
            <person name="Goodwin L."/>
            <person name="Pitluck S."/>
            <person name="Schmutz J."/>
            <person name="Larimer F."/>
            <person name="Land M."/>
            <person name="Hauser L."/>
            <person name="Kyrpides N."/>
            <person name="Ovchinnikova G."/>
            <person name="Li T."/>
            <person name="Liu Z."/>
            <person name="Zhao F."/>
            <person name="Overmann J."/>
            <person name="Bryant D.A."/>
            <person name="Richardson P."/>
        </authorList>
    </citation>
    <scope>NUCLEOTIDE SEQUENCE [LARGE SCALE GENOMIC DNA]</scope>
    <source>
        <strain evidence="8">BS1</strain>
    </source>
</reference>
<feature type="transmembrane region" description="Helical" evidence="6">
    <location>
        <begin position="20"/>
        <end position="42"/>
    </location>
</feature>
<dbReference type="PANTHER" id="PTHR31566">
    <property type="entry name" value="CYTOCHROME C BIOGENESIS PROTEIN CCS1, CHLOROPLASTIC"/>
    <property type="match status" value="1"/>
</dbReference>
<feature type="transmembrane region" description="Helical" evidence="6">
    <location>
        <begin position="74"/>
        <end position="99"/>
    </location>
</feature>
<evidence type="ECO:0000256" key="1">
    <source>
        <dbReference type="ARBA" id="ARBA00004141"/>
    </source>
</evidence>
<dbReference type="InterPro" id="IPR023494">
    <property type="entry name" value="Cyt_c_bgen_Ccs1/CcsB/ResB"/>
</dbReference>
<dbReference type="STRING" id="331678.Cphamn1_2045"/>
<dbReference type="HOGENOM" id="CLU_058412_0_0_10"/>
<feature type="transmembrane region" description="Helical" evidence="6">
    <location>
        <begin position="119"/>
        <end position="141"/>
    </location>
</feature>